<name>A0A085M417_9BILA</name>
<evidence type="ECO:0000313" key="1">
    <source>
        <dbReference type="EMBL" id="KFD51963.1"/>
    </source>
</evidence>
<organism evidence="1 2">
    <name type="scientific">Trichuris suis</name>
    <name type="common">pig whipworm</name>
    <dbReference type="NCBI Taxonomy" id="68888"/>
    <lineage>
        <taxon>Eukaryota</taxon>
        <taxon>Metazoa</taxon>
        <taxon>Ecdysozoa</taxon>
        <taxon>Nematoda</taxon>
        <taxon>Enoplea</taxon>
        <taxon>Dorylaimia</taxon>
        <taxon>Trichinellida</taxon>
        <taxon>Trichuridae</taxon>
        <taxon>Trichuris</taxon>
    </lineage>
</organism>
<dbReference type="Proteomes" id="UP000030764">
    <property type="component" value="Unassembled WGS sequence"/>
</dbReference>
<dbReference type="EMBL" id="KL363233">
    <property type="protein sequence ID" value="KFD51963.1"/>
    <property type="molecule type" value="Genomic_DNA"/>
</dbReference>
<protein>
    <submittedName>
        <fullName evidence="1">Uncharacterized protein</fullName>
    </submittedName>
</protein>
<reference evidence="1 2" key="1">
    <citation type="journal article" date="2014" name="Nat. Genet.">
        <title>Genome and transcriptome of the porcine whipworm Trichuris suis.</title>
        <authorList>
            <person name="Jex A.R."/>
            <person name="Nejsum P."/>
            <person name="Schwarz E.M."/>
            <person name="Hu L."/>
            <person name="Young N.D."/>
            <person name="Hall R.S."/>
            <person name="Korhonen P.K."/>
            <person name="Liao S."/>
            <person name="Thamsborg S."/>
            <person name="Xia J."/>
            <person name="Xu P."/>
            <person name="Wang S."/>
            <person name="Scheerlinck J.P."/>
            <person name="Hofmann A."/>
            <person name="Sternberg P.W."/>
            <person name="Wang J."/>
            <person name="Gasser R.B."/>
        </authorList>
    </citation>
    <scope>NUCLEOTIDE SEQUENCE [LARGE SCALE GENOMIC DNA]</scope>
    <source>
        <strain evidence="1">DCEP-RM93M</strain>
    </source>
</reference>
<sequence length="87" mass="9450">MKTYGRVPRTILMIESTTCKNFSDALIKKLTRATYGMHDNIMYLSVKNFQGVRANGALSSALIHLSTNRSLGAFGANDAPSLSPVSQ</sequence>
<proteinExistence type="predicted"/>
<accession>A0A085M417</accession>
<dbReference type="AlphaFoldDB" id="A0A085M417"/>
<keyword evidence="2" id="KW-1185">Reference proteome</keyword>
<gene>
    <name evidence="1" type="ORF">M513_07095</name>
</gene>
<evidence type="ECO:0000313" key="2">
    <source>
        <dbReference type="Proteomes" id="UP000030764"/>
    </source>
</evidence>